<dbReference type="AlphaFoldDB" id="A0A834JTY1"/>
<keyword evidence="2" id="KW-1185">Reference proteome</keyword>
<protein>
    <recommendedName>
        <fullName evidence="3">BZIP domain-containing protein</fullName>
    </recommendedName>
</protein>
<name>A0A834JTY1_VESVU</name>
<dbReference type="Proteomes" id="UP000614350">
    <property type="component" value="Unassembled WGS sequence"/>
</dbReference>
<comment type="caution">
    <text evidence="1">The sequence shown here is derived from an EMBL/GenBank/DDBJ whole genome shotgun (WGS) entry which is preliminary data.</text>
</comment>
<dbReference type="EMBL" id="JACSEA010000009">
    <property type="protein sequence ID" value="KAF7392954.1"/>
    <property type="molecule type" value="Genomic_DNA"/>
</dbReference>
<reference evidence="1" key="1">
    <citation type="journal article" date="2020" name="G3 (Bethesda)">
        <title>High-Quality Assemblies for Three Invasive Social Wasps from the &lt;i&gt;Vespula&lt;/i&gt; Genus.</title>
        <authorList>
            <person name="Harrop T.W.R."/>
            <person name="Guhlin J."/>
            <person name="McLaughlin G.M."/>
            <person name="Permina E."/>
            <person name="Stockwell P."/>
            <person name="Gilligan J."/>
            <person name="Le Lec M.F."/>
            <person name="Gruber M.A.M."/>
            <person name="Quinn O."/>
            <person name="Lovegrove M."/>
            <person name="Duncan E.J."/>
            <person name="Remnant E.J."/>
            <person name="Van Eeckhoven J."/>
            <person name="Graham B."/>
            <person name="Knapp R.A."/>
            <person name="Langford K.W."/>
            <person name="Kronenberg Z."/>
            <person name="Press M.O."/>
            <person name="Eacker S.M."/>
            <person name="Wilson-Rankin E.E."/>
            <person name="Purcell J."/>
            <person name="Lester P.J."/>
            <person name="Dearden P.K."/>
        </authorList>
    </citation>
    <scope>NUCLEOTIDE SEQUENCE</scope>
    <source>
        <strain evidence="1">Marl-1</strain>
    </source>
</reference>
<organism evidence="1 2">
    <name type="scientific">Vespula vulgaris</name>
    <name type="common">Yellow jacket</name>
    <name type="synonym">Wasp</name>
    <dbReference type="NCBI Taxonomy" id="7454"/>
    <lineage>
        <taxon>Eukaryota</taxon>
        <taxon>Metazoa</taxon>
        <taxon>Ecdysozoa</taxon>
        <taxon>Arthropoda</taxon>
        <taxon>Hexapoda</taxon>
        <taxon>Insecta</taxon>
        <taxon>Pterygota</taxon>
        <taxon>Neoptera</taxon>
        <taxon>Endopterygota</taxon>
        <taxon>Hymenoptera</taxon>
        <taxon>Apocrita</taxon>
        <taxon>Aculeata</taxon>
        <taxon>Vespoidea</taxon>
        <taxon>Vespidae</taxon>
        <taxon>Vespinae</taxon>
        <taxon>Vespula</taxon>
    </lineage>
</organism>
<evidence type="ECO:0000313" key="1">
    <source>
        <dbReference type="EMBL" id="KAF7392954.1"/>
    </source>
</evidence>
<gene>
    <name evidence="1" type="ORF">HZH66_008787</name>
</gene>
<dbReference type="GO" id="GO:0003700">
    <property type="term" value="F:DNA-binding transcription factor activity"/>
    <property type="evidence" value="ECO:0007669"/>
    <property type="project" value="InterPro"/>
</dbReference>
<evidence type="ECO:0000313" key="2">
    <source>
        <dbReference type="Proteomes" id="UP000614350"/>
    </source>
</evidence>
<accession>A0A834JTY1</accession>
<proteinExistence type="predicted"/>
<dbReference type="InterPro" id="IPR046347">
    <property type="entry name" value="bZIP_sf"/>
</dbReference>
<sequence length="395" mass="45250">MSTTKHFNKKKYASSSDEEEVGDVNFKRNCKTLLRSNREENMVFSNNTVEQTRRRGRGPSKRPCLNRNALMARENRLRKKAYLEKIENTLSYYEKENKKLAYTIQKQGKDIKRLTSEIGYLKSVLHNNTTITALLKTINDGLKKLNTYNKKSVIVNNVMQESQKIQDTEVKEQKCSCLLNGKNNVSDSSNYNIFDSIINKHNQTEQSSLQQQLNTIQEKNTECYESMENNVNNKNTLPLILSNIDHTYTVSKKVDVSHDVANKDLENNIDTSPLSTTYLMINTPSSIDSRYMQETDCITPVTTNSICNSEETKDTNIDDMDFDELTPFNVNLFEDIPKCDEIMSSIDLEVPNSCTEEDLFQNLNNTGICLHVNSNKISLEYCAKCHINSTNSDIE</sequence>
<dbReference type="SUPFAM" id="SSF57959">
    <property type="entry name" value="Leucine zipper domain"/>
    <property type="match status" value="1"/>
</dbReference>
<evidence type="ECO:0008006" key="3">
    <source>
        <dbReference type="Google" id="ProtNLM"/>
    </source>
</evidence>